<keyword evidence="2" id="KW-1185">Reference proteome</keyword>
<evidence type="ECO:0000313" key="1">
    <source>
        <dbReference type="EMBL" id="MBP0492587.1"/>
    </source>
</evidence>
<comment type="caution">
    <text evidence="1">The sequence shown here is derived from an EMBL/GenBank/DDBJ whole genome shotgun (WGS) entry which is preliminary data.</text>
</comment>
<reference evidence="1" key="1">
    <citation type="submission" date="2021-03" db="EMBL/GenBank/DDBJ databases">
        <authorList>
            <person name="So Y."/>
        </authorList>
    </citation>
    <scope>NUCLEOTIDE SEQUENCE</scope>
    <source>
        <strain evidence="1">SG15</strain>
    </source>
</reference>
<dbReference type="AlphaFoldDB" id="A0A940MWP9"/>
<dbReference type="EMBL" id="JAGIZA010000004">
    <property type="protein sequence ID" value="MBP0492587.1"/>
    <property type="molecule type" value="Genomic_DNA"/>
</dbReference>
<dbReference type="Proteomes" id="UP000677537">
    <property type="component" value="Unassembled WGS sequence"/>
</dbReference>
<protein>
    <submittedName>
        <fullName evidence="1">Uncharacterized protein</fullName>
    </submittedName>
</protein>
<accession>A0A940MWP9</accession>
<organism evidence="1 2">
    <name type="scientific">Roseomonas indoligenes</name>
    <dbReference type="NCBI Taxonomy" id="2820811"/>
    <lineage>
        <taxon>Bacteria</taxon>
        <taxon>Pseudomonadati</taxon>
        <taxon>Pseudomonadota</taxon>
        <taxon>Alphaproteobacteria</taxon>
        <taxon>Acetobacterales</taxon>
        <taxon>Roseomonadaceae</taxon>
        <taxon>Roseomonas</taxon>
    </lineage>
</organism>
<sequence length="81" mass="8034">NVARGFSNLGGWDKSGGDYGALGLATLAGLADLGIPGAAEAREKLAALNPPFTDAAASARDPLLNVVAKPGGGVGFEWTPL</sequence>
<proteinExistence type="predicted"/>
<evidence type="ECO:0000313" key="2">
    <source>
        <dbReference type="Proteomes" id="UP000677537"/>
    </source>
</evidence>
<dbReference type="RefSeq" id="WP_209372279.1">
    <property type="nucleotide sequence ID" value="NZ_JAGIZA010000004.1"/>
</dbReference>
<feature type="non-terminal residue" evidence="1">
    <location>
        <position position="1"/>
    </location>
</feature>
<name>A0A940MWP9_9PROT</name>
<gene>
    <name evidence="1" type="ORF">J5Y10_07330</name>
</gene>